<comment type="subcellular location">
    <subcellularLocation>
        <location evidence="1">Cell inner membrane</location>
        <topology evidence="1">Single-pass type II membrane protein</topology>
        <orientation evidence="1">Periplasmic side</orientation>
    </subcellularLocation>
</comment>
<dbReference type="InterPro" id="IPR027304">
    <property type="entry name" value="Trigger_fact/SurA_dom_sf"/>
</dbReference>
<feature type="domain" description="PpiC" evidence="13">
    <location>
        <begin position="264"/>
        <end position="368"/>
    </location>
</feature>
<dbReference type="OrthoDB" id="9812372at2"/>
<evidence type="ECO:0000256" key="8">
    <source>
        <dbReference type="ARBA" id="ARBA00038408"/>
    </source>
</evidence>
<evidence type="ECO:0000256" key="7">
    <source>
        <dbReference type="ARBA" id="ARBA00023186"/>
    </source>
</evidence>
<gene>
    <name evidence="14" type="ORF">GTA51_15815</name>
</gene>
<keyword evidence="11" id="KW-0697">Rotamase</keyword>
<keyword evidence="11 14" id="KW-0413">Isomerase</keyword>
<dbReference type="Gene3D" id="1.10.4030.10">
    <property type="entry name" value="Porin chaperone SurA, peptide-binding domain"/>
    <property type="match status" value="1"/>
</dbReference>
<dbReference type="AlphaFoldDB" id="A0A7C9ITI3"/>
<dbReference type="InterPro" id="IPR000297">
    <property type="entry name" value="PPIase_PpiC"/>
</dbReference>
<proteinExistence type="inferred from homology"/>
<reference evidence="14 15" key="1">
    <citation type="submission" date="2020-01" db="EMBL/GenBank/DDBJ databases">
        <title>Genome sequence of Desulfovibrio aerotolerans DSM 16695(T).</title>
        <authorList>
            <person name="Karnachuk O."/>
            <person name="Avakyan M."/>
            <person name="Mardanov A."/>
            <person name="Kadnikov V."/>
            <person name="Ravin N."/>
        </authorList>
    </citation>
    <scope>NUCLEOTIDE SEQUENCE [LARGE SCALE GENOMIC DNA]</scope>
    <source>
        <strain evidence="14 15">DSM 16695</strain>
    </source>
</reference>
<evidence type="ECO:0000256" key="4">
    <source>
        <dbReference type="ARBA" id="ARBA00022692"/>
    </source>
</evidence>
<protein>
    <recommendedName>
        <fullName evidence="9">Periplasmic chaperone PpiD</fullName>
    </recommendedName>
    <alternativeName>
        <fullName evidence="10">Periplasmic folding chaperone</fullName>
    </alternativeName>
</protein>
<evidence type="ECO:0000256" key="3">
    <source>
        <dbReference type="ARBA" id="ARBA00022519"/>
    </source>
</evidence>
<keyword evidence="7" id="KW-0143">Chaperone</keyword>
<dbReference type="SUPFAM" id="SSF109998">
    <property type="entry name" value="Triger factor/SurA peptide-binding domain-like"/>
    <property type="match status" value="1"/>
</dbReference>
<dbReference type="GO" id="GO:0005886">
    <property type="term" value="C:plasma membrane"/>
    <property type="evidence" value="ECO:0007669"/>
    <property type="project" value="UniProtKB-SubCell"/>
</dbReference>
<feature type="transmembrane region" description="Helical" evidence="12">
    <location>
        <begin position="12"/>
        <end position="31"/>
    </location>
</feature>
<dbReference type="EMBL" id="WVUD01000036">
    <property type="protein sequence ID" value="MYL84587.1"/>
    <property type="molecule type" value="Genomic_DNA"/>
</dbReference>
<keyword evidence="6 12" id="KW-0472">Membrane</keyword>
<accession>A0A7C9ITI3</accession>
<keyword evidence="4 12" id="KW-0812">Transmembrane</keyword>
<dbReference type="PANTHER" id="PTHR47529:SF1">
    <property type="entry name" value="PERIPLASMIC CHAPERONE PPID"/>
    <property type="match status" value="1"/>
</dbReference>
<keyword evidence="15" id="KW-1185">Reference proteome</keyword>
<sequence>MLDPMRKYAQSWGIKIVFGLIIIVFVFWGVGNFNGDKATILATVDDQPVLIKDYEKAYQENMRLVKNKNPNVTDKELQDGGFRWQVFQNMVTTRLLEEQANKLGMAITADELRAEIAKIPAFQNESKQFDPKRYENLLKANGVAPGEFEADFRQQLLLEKLVAFVGLPAVVAESEARSIFDFMREQAVINYIPFTAADFAKGVTISDEQIKTYYDARKDEFATPAQVKIDFVEFTPKAMAKPAEITEADIETYYKANQKKYERPEQVHVRHILMMLPPDAPKDVVDAAEARMKAMAEKVRQGTDFATLIPKEPTNADGIIGEDWAWLPKGSLPKEFGPFEDKAFSLKKDELSEPVRTSLGLHLIQGGEHQAAGQRALAEVKDEIRADLAEQRAADKLTKALDVIQEKLSSGEALEAAVAAEKLALNTSEFFAKDNPPANLGLSEQALEAVFALKKGQTADTPLSTQDGFILVRANEVKEPGVEPLDAVKDVIKNRLTEEEGLKRAKAKADEAAKAMETEDGRKTVLAENKAKITTSAPFTRQGFIPGLGMAPVLVQTAFEAREPGWFKPAFGVSGAYVLAGLDKRIPADPALWDKEKERWLATLTQSKQTELFRSYLETLQQAAQVVIVNDAILGPQPKSAGNPAGAVTVK</sequence>
<evidence type="ECO:0000256" key="5">
    <source>
        <dbReference type="ARBA" id="ARBA00022989"/>
    </source>
</evidence>
<dbReference type="InterPro" id="IPR046357">
    <property type="entry name" value="PPIase_dom_sf"/>
</dbReference>
<evidence type="ECO:0000256" key="12">
    <source>
        <dbReference type="SAM" id="Phobius"/>
    </source>
</evidence>
<dbReference type="RefSeq" id="WP_160962760.1">
    <property type="nucleotide sequence ID" value="NZ_WVUD01000036.1"/>
</dbReference>
<comment type="caution">
    <text evidence="14">The sequence shown here is derived from an EMBL/GenBank/DDBJ whole genome shotgun (WGS) entry which is preliminary data.</text>
</comment>
<dbReference type="Pfam" id="PF13145">
    <property type="entry name" value="Rotamase_2"/>
    <property type="match status" value="2"/>
</dbReference>
<evidence type="ECO:0000256" key="9">
    <source>
        <dbReference type="ARBA" id="ARBA00040743"/>
    </source>
</evidence>
<evidence type="ECO:0000256" key="2">
    <source>
        <dbReference type="ARBA" id="ARBA00022475"/>
    </source>
</evidence>
<organism evidence="14 15">
    <name type="scientific">Solidesulfovibrio aerotolerans</name>
    <dbReference type="NCBI Taxonomy" id="295255"/>
    <lineage>
        <taxon>Bacteria</taxon>
        <taxon>Pseudomonadati</taxon>
        <taxon>Thermodesulfobacteriota</taxon>
        <taxon>Desulfovibrionia</taxon>
        <taxon>Desulfovibrionales</taxon>
        <taxon>Desulfovibrionaceae</taxon>
        <taxon>Solidesulfovibrio</taxon>
    </lineage>
</organism>
<dbReference type="Pfam" id="PF13624">
    <property type="entry name" value="SurA_N_3"/>
    <property type="match status" value="1"/>
</dbReference>
<evidence type="ECO:0000256" key="1">
    <source>
        <dbReference type="ARBA" id="ARBA00004382"/>
    </source>
</evidence>
<evidence type="ECO:0000256" key="11">
    <source>
        <dbReference type="PROSITE-ProRule" id="PRU00278"/>
    </source>
</evidence>
<evidence type="ECO:0000313" key="14">
    <source>
        <dbReference type="EMBL" id="MYL84587.1"/>
    </source>
</evidence>
<keyword evidence="2" id="KW-1003">Cell membrane</keyword>
<dbReference type="PANTHER" id="PTHR47529">
    <property type="entry name" value="PEPTIDYL-PROLYL CIS-TRANS ISOMERASE D"/>
    <property type="match status" value="1"/>
</dbReference>
<evidence type="ECO:0000313" key="15">
    <source>
        <dbReference type="Proteomes" id="UP000482487"/>
    </source>
</evidence>
<keyword evidence="3" id="KW-0997">Cell inner membrane</keyword>
<evidence type="ECO:0000256" key="6">
    <source>
        <dbReference type="ARBA" id="ARBA00023136"/>
    </source>
</evidence>
<dbReference type="Proteomes" id="UP000482487">
    <property type="component" value="Unassembled WGS sequence"/>
</dbReference>
<name>A0A7C9ITI3_9BACT</name>
<dbReference type="InterPro" id="IPR052029">
    <property type="entry name" value="PpiD_chaperone"/>
</dbReference>
<dbReference type="Gene3D" id="3.10.50.40">
    <property type="match status" value="1"/>
</dbReference>
<comment type="similarity">
    <text evidence="8">Belongs to the PpiD chaperone family.</text>
</comment>
<dbReference type="PROSITE" id="PS50198">
    <property type="entry name" value="PPIC_PPIASE_2"/>
    <property type="match status" value="1"/>
</dbReference>
<keyword evidence="5 12" id="KW-1133">Transmembrane helix</keyword>
<evidence type="ECO:0000259" key="13">
    <source>
        <dbReference type="PROSITE" id="PS50198"/>
    </source>
</evidence>
<evidence type="ECO:0000256" key="10">
    <source>
        <dbReference type="ARBA" id="ARBA00042775"/>
    </source>
</evidence>
<dbReference type="SUPFAM" id="SSF54534">
    <property type="entry name" value="FKBP-like"/>
    <property type="match status" value="1"/>
</dbReference>
<dbReference type="GO" id="GO:0003755">
    <property type="term" value="F:peptidyl-prolyl cis-trans isomerase activity"/>
    <property type="evidence" value="ECO:0007669"/>
    <property type="project" value="UniProtKB-KW"/>
</dbReference>